<name>A0A6C0D601_9ZZZZ</name>
<reference evidence="1" key="1">
    <citation type="journal article" date="2020" name="Nature">
        <title>Giant virus diversity and host interactions through global metagenomics.</title>
        <authorList>
            <person name="Schulz F."/>
            <person name="Roux S."/>
            <person name="Paez-Espino D."/>
            <person name="Jungbluth S."/>
            <person name="Walsh D.A."/>
            <person name="Denef V.J."/>
            <person name="McMahon K.D."/>
            <person name="Konstantinidis K.T."/>
            <person name="Eloe-Fadrosh E.A."/>
            <person name="Kyrpides N.C."/>
            <person name="Woyke T."/>
        </authorList>
    </citation>
    <scope>NUCLEOTIDE SEQUENCE</scope>
    <source>
        <strain evidence="1">GVMAG-M-3300023174-129</strain>
    </source>
</reference>
<evidence type="ECO:0000313" key="1">
    <source>
        <dbReference type="EMBL" id="QHT12248.1"/>
    </source>
</evidence>
<accession>A0A6C0D601</accession>
<dbReference type="EMBL" id="MN739542">
    <property type="protein sequence ID" value="QHT12248.1"/>
    <property type="molecule type" value="Genomic_DNA"/>
</dbReference>
<protein>
    <submittedName>
        <fullName evidence="1">Uncharacterized protein</fullName>
    </submittedName>
</protein>
<sequence length="233" mass="26568">MPYTLSKAYSYIVGCPKGYHKRKSYKSVKGKTVPTRCVKSTTVKNESSKELKQTRRLASAKKLLPGIKTLRRQACPPGMIERKEYARRYSTAVLQKGFTKKTNAGKTIIVKPHKRSLAYVKSKCVKDVGLPGKGNQKIGPLHKGELTKHGYQIFQKDKDNKYIFESDNKTHKVVSEEKRHKALRSAIREYGALGVYRKLDAVVKLSTRTTTQGSKLWEKDRNWVKETFSLKAF</sequence>
<dbReference type="AlphaFoldDB" id="A0A6C0D601"/>
<proteinExistence type="predicted"/>
<dbReference type="Pfam" id="PF19075">
    <property type="entry name" value="DUF5771"/>
    <property type="match status" value="1"/>
</dbReference>
<organism evidence="1">
    <name type="scientific">viral metagenome</name>
    <dbReference type="NCBI Taxonomy" id="1070528"/>
    <lineage>
        <taxon>unclassified sequences</taxon>
        <taxon>metagenomes</taxon>
        <taxon>organismal metagenomes</taxon>
    </lineage>
</organism>
<dbReference type="InterPro" id="IPR043905">
    <property type="entry name" value="DUF5771"/>
</dbReference>